<gene>
    <name evidence="10" type="ORF">GpartN1_g5916.t1</name>
</gene>
<feature type="transmembrane region" description="Helical" evidence="8">
    <location>
        <begin position="398"/>
        <end position="418"/>
    </location>
</feature>
<feature type="transmembrane region" description="Helical" evidence="8">
    <location>
        <begin position="213"/>
        <end position="236"/>
    </location>
</feature>
<dbReference type="Gene3D" id="1.20.1250.20">
    <property type="entry name" value="MFS general substrate transporter like domains"/>
    <property type="match status" value="1"/>
</dbReference>
<comment type="caution">
    <text evidence="10">The sequence shown here is derived from an EMBL/GenBank/DDBJ whole genome shotgun (WGS) entry which is preliminary data.</text>
</comment>
<evidence type="ECO:0000256" key="7">
    <source>
        <dbReference type="RuleBase" id="RU003346"/>
    </source>
</evidence>
<dbReference type="GO" id="GO:0016020">
    <property type="term" value="C:membrane"/>
    <property type="evidence" value="ECO:0007669"/>
    <property type="project" value="UniProtKB-SubCell"/>
</dbReference>
<feature type="domain" description="Major facilitator superfamily (MFS) profile" evidence="9">
    <location>
        <begin position="89"/>
        <end position="516"/>
    </location>
</feature>
<keyword evidence="11" id="KW-1185">Reference proteome</keyword>
<evidence type="ECO:0000256" key="8">
    <source>
        <dbReference type="SAM" id="Phobius"/>
    </source>
</evidence>
<dbReference type="SUPFAM" id="SSF103473">
    <property type="entry name" value="MFS general substrate transporter"/>
    <property type="match status" value="1"/>
</dbReference>
<keyword evidence="3 7" id="KW-0813">Transport</keyword>
<evidence type="ECO:0000256" key="5">
    <source>
        <dbReference type="ARBA" id="ARBA00022989"/>
    </source>
</evidence>
<feature type="transmembrane region" description="Helical" evidence="8">
    <location>
        <begin position="329"/>
        <end position="353"/>
    </location>
</feature>
<dbReference type="InterPro" id="IPR020846">
    <property type="entry name" value="MFS_dom"/>
</dbReference>
<evidence type="ECO:0000256" key="3">
    <source>
        <dbReference type="ARBA" id="ARBA00022448"/>
    </source>
</evidence>
<reference evidence="10" key="1">
    <citation type="journal article" date="2022" name="Proc. Natl. Acad. Sci. U.S.A.">
        <title>Life cycle and functional genomics of the unicellular red alga Galdieria for elucidating algal and plant evolution and industrial use.</title>
        <authorList>
            <person name="Hirooka S."/>
            <person name="Itabashi T."/>
            <person name="Ichinose T.M."/>
            <person name="Onuma R."/>
            <person name="Fujiwara T."/>
            <person name="Yamashita S."/>
            <person name="Jong L.W."/>
            <person name="Tomita R."/>
            <person name="Iwane A.H."/>
            <person name="Miyagishima S.Y."/>
        </authorList>
    </citation>
    <scope>NUCLEOTIDE SEQUENCE</scope>
    <source>
        <strain evidence="10">NBRC 102759</strain>
    </source>
</reference>
<dbReference type="PANTHER" id="PTHR48020">
    <property type="entry name" value="PROTON MYO-INOSITOL COTRANSPORTER"/>
    <property type="match status" value="1"/>
</dbReference>
<sequence length="557" mass="61995">MDRPVISSLEDTESRVILADDMEASKYEAKQGHAEEYDEPFEQVNLEEANEDKAYQLSRDKSAWSSLGPPPKVKLYGFQATPKATLVILTAVATLSAFLLGLDLTTINGAQLYLDPYLRLNTAEKSLIPSGIALGAMFGGAVALPFNIYLGRKPTILVSAFLYFSGALIQSLSYNFPALMCGRIIVGLGAGCGNATVPMYIAECSPKRQRGLLVAIFQLSLFLGQCLGYILAAAFASTSANWRLMLGSGIVPALLQFILMIALPESPRWNWMKNRPKASFQSWYCIQGFEEDSRYEFFKMLQDVKDELKFSQNKNLVTEFIHRAPIRRICVVGCAMMFIQQFSGTNAIGYYIGTVFESIGLDKTNAIYVSLVAGVANAVFCIPGLYWIDRVGRRKLNLCTLPGLALSLLMTGLGFISSDHRTNLIITVIGVVFYYLFYANGVGLTPWVVATEVGPLYLRNSYMCLLTFCSYLGNFGISYTFNYLVQGIGTSGTFGLYAGFALADFVFILLFIPETKQKSLEELKMLFEIPTRKRVVEDMEQTGKEWKRVMKRIIKHH</sequence>
<dbReference type="InterPro" id="IPR003663">
    <property type="entry name" value="Sugar/inositol_transpt"/>
</dbReference>
<dbReference type="InterPro" id="IPR036259">
    <property type="entry name" value="MFS_trans_sf"/>
</dbReference>
<comment type="similarity">
    <text evidence="2 7">Belongs to the major facilitator superfamily. Sugar transporter (TC 2.A.1.1) family.</text>
</comment>
<dbReference type="Proteomes" id="UP001061958">
    <property type="component" value="Unassembled WGS sequence"/>
</dbReference>
<dbReference type="InterPro" id="IPR005829">
    <property type="entry name" value="Sugar_transporter_CS"/>
</dbReference>
<dbReference type="GO" id="GO:0022857">
    <property type="term" value="F:transmembrane transporter activity"/>
    <property type="evidence" value="ECO:0007669"/>
    <property type="project" value="InterPro"/>
</dbReference>
<evidence type="ECO:0000256" key="1">
    <source>
        <dbReference type="ARBA" id="ARBA00004141"/>
    </source>
</evidence>
<accession>A0A9C7UT53</accession>
<evidence type="ECO:0000259" key="9">
    <source>
        <dbReference type="PROSITE" id="PS50850"/>
    </source>
</evidence>
<feature type="transmembrane region" description="Helical" evidence="8">
    <location>
        <begin position="156"/>
        <end position="176"/>
    </location>
</feature>
<dbReference type="PANTHER" id="PTHR48020:SF12">
    <property type="entry name" value="PROTON MYO-INOSITOL COTRANSPORTER"/>
    <property type="match status" value="1"/>
</dbReference>
<feature type="transmembrane region" description="Helical" evidence="8">
    <location>
        <begin position="494"/>
        <end position="512"/>
    </location>
</feature>
<feature type="transmembrane region" description="Helical" evidence="8">
    <location>
        <begin position="424"/>
        <end position="450"/>
    </location>
</feature>
<comment type="subcellular location">
    <subcellularLocation>
        <location evidence="1">Membrane</location>
        <topology evidence="1">Multi-pass membrane protein</topology>
    </subcellularLocation>
</comment>
<organism evidence="10 11">
    <name type="scientific">Galdieria partita</name>
    <dbReference type="NCBI Taxonomy" id="83374"/>
    <lineage>
        <taxon>Eukaryota</taxon>
        <taxon>Rhodophyta</taxon>
        <taxon>Bangiophyceae</taxon>
        <taxon>Galdieriales</taxon>
        <taxon>Galdieriaceae</taxon>
        <taxon>Galdieria</taxon>
    </lineage>
</organism>
<evidence type="ECO:0000256" key="2">
    <source>
        <dbReference type="ARBA" id="ARBA00010992"/>
    </source>
</evidence>
<dbReference type="NCBIfam" id="TIGR00879">
    <property type="entry name" value="SP"/>
    <property type="match status" value="1"/>
</dbReference>
<dbReference type="EMBL" id="BQMJ01000051">
    <property type="protein sequence ID" value="GJQ14125.1"/>
    <property type="molecule type" value="Genomic_DNA"/>
</dbReference>
<feature type="transmembrane region" description="Helical" evidence="8">
    <location>
        <begin position="84"/>
        <end position="107"/>
    </location>
</feature>
<dbReference type="AlphaFoldDB" id="A0A9C7UT53"/>
<dbReference type="InterPro" id="IPR050814">
    <property type="entry name" value="Myo-inositol_Transporter"/>
</dbReference>
<dbReference type="InterPro" id="IPR005828">
    <property type="entry name" value="MFS_sugar_transport-like"/>
</dbReference>
<keyword evidence="5 8" id="KW-1133">Transmembrane helix</keyword>
<feature type="transmembrane region" description="Helical" evidence="8">
    <location>
        <begin position="242"/>
        <end position="263"/>
    </location>
</feature>
<keyword evidence="4 8" id="KW-0812">Transmembrane</keyword>
<proteinExistence type="inferred from homology"/>
<dbReference type="OrthoDB" id="6339427at2759"/>
<evidence type="ECO:0000313" key="11">
    <source>
        <dbReference type="Proteomes" id="UP001061958"/>
    </source>
</evidence>
<evidence type="ECO:0000256" key="6">
    <source>
        <dbReference type="ARBA" id="ARBA00023136"/>
    </source>
</evidence>
<dbReference type="PRINTS" id="PR00171">
    <property type="entry name" value="SUGRTRNSPORT"/>
</dbReference>
<reference evidence="10" key="2">
    <citation type="submission" date="2022-01" db="EMBL/GenBank/DDBJ databases">
        <authorList>
            <person name="Hirooka S."/>
            <person name="Miyagishima S.Y."/>
        </authorList>
    </citation>
    <scope>NUCLEOTIDE SEQUENCE</scope>
    <source>
        <strain evidence="10">NBRC 102759</strain>
    </source>
</reference>
<evidence type="ECO:0000256" key="4">
    <source>
        <dbReference type="ARBA" id="ARBA00022692"/>
    </source>
</evidence>
<feature type="transmembrane region" description="Helical" evidence="8">
    <location>
        <begin position="127"/>
        <end position="149"/>
    </location>
</feature>
<dbReference type="PROSITE" id="PS00216">
    <property type="entry name" value="SUGAR_TRANSPORT_1"/>
    <property type="match status" value="1"/>
</dbReference>
<feature type="transmembrane region" description="Helical" evidence="8">
    <location>
        <begin position="462"/>
        <end position="482"/>
    </location>
</feature>
<dbReference type="Pfam" id="PF00083">
    <property type="entry name" value="Sugar_tr"/>
    <property type="match status" value="1"/>
</dbReference>
<dbReference type="PROSITE" id="PS50850">
    <property type="entry name" value="MFS"/>
    <property type="match status" value="1"/>
</dbReference>
<name>A0A9C7UT53_9RHOD</name>
<keyword evidence="6 8" id="KW-0472">Membrane</keyword>
<protein>
    <recommendedName>
        <fullName evidence="9">Major facilitator superfamily (MFS) profile domain-containing protein</fullName>
    </recommendedName>
</protein>
<feature type="transmembrane region" description="Helical" evidence="8">
    <location>
        <begin position="182"/>
        <end position="201"/>
    </location>
</feature>
<dbReference type="PROSITE" id="PS00217">
    <property type="entry name" value="SUGAR_TRANSPORT_2"/>
    <property type="match status" value="1"/>
</dbReference>
<evidence type="ECO:0000313" key="10">
    <source>
        <dbReference type="EMBL" id="GJQ14125.1"/>
    </source>
</evidence>
<feature type="transmembrane region" description="Helical" evidence="8">
    <location>
        <begin position="365"/>
        <end position="386"/>
    </location>
</feature>